<organism evidence="1 2">
    <name type="scientific">Mesoplasma syrphidae</name>
    <dbReference type="NCBI Taxonomy" id="225999"/>
    <lineage>
        <taxon>Bacteria</taxon>
        <taxon>Bacillati</taxon>
        <taxon>Mycoplasmatota</taxon>
        <taxon>Mollicutes</taxon>
        <taxon>Entomoplasmatales</taxon>
        <taxon>Entomoplasmataceae</taxon>
        <taxon>Mesoplasma</taxon>
    </lineage>
</organism>
<dbReference type="AlphaFoldDB" id="A0A2K9CDQ7"/>
<evidence type="ECO:0000313" key="2">
    <source>
        <dbReference type="Proteomes" id="UP000233419"/>
    </source>
</evidence>
<dbReference type="KEGG" id="msyr:CXP39_03210"/>
<dbReference type="Proteomes" id="UP000233419">
    <property type="component" value="Chromosome"/>
</dbReference>
<accession>A0A2K9CDQ7</accession>
<proteinExistence type="predicted"/>
<name>A0A2K9CDQ7_9MOLU</name>
<evidence type="ECO:0000313" key="1">
    <source>
        <dbReference type="EMBL" id="AUF83784.1"/>
    </source>
</evidence>
<dbReference type="EMBL" id="CP025257">
    <property type="protein sequence ID" value="AUF83784.1"/>
    <property type="molecule type" value="Genomic_DNA"/>
</dbReference>
<protein>
    <submittedName>
        <fullName evidence="1">Uncharacterized protein</fullName>
    </submittedName>
</protein>
<reference evidence="1 2" key="1">
    <citation type="submission" date="2017-12" db="EMBL/GenBank/DDBJ databases">
        <title>Mesoplasma syrphidae YJS, Complete Genome.</title>
        <authorList>
            <person name="Knight T.F."/>
            <person name="Citino T."/>
            <person name="Rubinstein R."/>
            <person name="Neuschaefer Z."/>
        </authorList>
    </citation>
    <scope>NUCLEOTIDE SEQUENCE [LARGE SCALE GENOMIC DNA]</scope>
    <source>
        <strain evidence="1 2">YJS</strain>
    </source>
</reference>
<keyword evidence="2" id="KW-1185">Reference proteome</keyword>
<gene>
    <name evidence="1" type="ORF">CXP39_03210</name>
</gene>
<sequence length="1131" mass="128435">MKYILKILYSSIIIAPASLSLFSTQMEQQNEGTSTEKQLQKVSFTDIRNQFIENFNDTKSYANIDQAIKAITDFPKLAMINTVIVESVNPIFSNSSIINNYVAFDVKLSLVDKITTTWDVPGYEQTFTLTTYVDNRHLINEKDYEKNLNEYITKEQDFFKSPLEAKKHILKYNKSRTSDTLITNIVPEEKISVESDKVYKQKYELTIIAMDGYKWASDTSMIKISVVVQIDSRDYVDSEEVYNNLQKSVAETFNSVANAQQAIENSAKALGVKNIKSVYEGESKTIYGDVIFAVTVSIEDDYKWKDGKTEDKTYKITASIDERTVISLANIESSLNIFVKSKGHLSSSEEVISVIKKFEYSGIKNIRAEVSKIHQRELTANTFKITFDLDFDYKLNDNEEPTFYSTFSYAQLIDLKNAEAELISNLKLKEFYETPEEVIEQIQLTSITGVKQIEVKEVSNSKSVINATFKVQLTADEGYLFSDMKNIAEIEVNQNYAKIINTADVQAKLQDHLNQLNFEREVDIINEIETRFVYQGLENFKVTNSRSAVAKSLTVTFDTTAGYQMNKNNLKEITVEKEYAVILEIAKIKADLDNYLSGFQFETSNAIVNKIETEFKYTGIKKFTVIESTSSINKQFLVTIETETGYTTEKGSENKFVIEKEYAILLETSKIETSLKDYLANKSYETAEQIVAAIETEFKYKGIENLKATYSKAAVTKTFAVTFDTANGYALLKGNLNSFTVDKSYVKRIGTDTVSNSVKSKIGEQSFKGRSIFFDFLMKIDDPMYKITDIKINEESETNFEIVFETKPGFELLSNQKNSFQIATNINYEYKDIQTTDVKNDFSVSYNNQLYIFSNEDGKTVIHTYNSNREYKEIGTLSETTNIAKVYNNKIYIGAANGKVYSMDKDNEIKALDQGTSNNKIVSMQIFNNKLYFLSLNRKAYTIDSTNKVQEKSWGGSYTRTIYNMLATEDAIWFNTINTDTYPMFYEDKNNSPNTGTIRNITSQNFGSIRKQFAVSETFKDVTFYSTGIGNDGVRSIVNGASSAKEVSNSPIINKINVPATKFVQLGNNLFFSTENSANIYQIKGDALSKVQSATFAVNKNFNSFENVMGELYFIGDNYIGIRDSNITLKI</sequence>